<dbReference type="AlphaFoldDB" id="A0A1X2FDZ7"/>
<evidence type="ECO:0000313" key="2">
    <source>
        <dbReference type="EMBL" id="ORX16661.1"/>
    </source>
</evidence>
<name>A0A1X2FDZ7_9MYCO</name>
<dbReference type="EMBL" id="LQQA01000010">
    <property type="protein sequence ID" value="ORX16661.1"/>
    <property type="molecule type" value="Genomic_DNA"/>
</dbReference>
<reference evidence="2 3" key="1">
    <citation type="submission" date="2016-01" db="EMBL/GenBank/DDBJ databases">
        <title>The new phylogeny of the genus Mycobacterium.</title>
        <authorList>
            <person name="Tarcisio F."/>
            <person name="Conor M."/>
            <person name="Antonella G."/>
            <person name="Elisabetta G."/>
            <person name="Giulia F.S."/>
            <person name="Sara T."/>
            <person name="Anna F."/>
            <person name="Clotilde B."/>
            <person name="Roberto B."/>
            <person name="Veronica D.S."/>
            <person name="Fabio R."/>
            <person name="Monica P."/>
            <person name="Olivier J."/>
            <person name="Enrico T."/>
            <person name="Nicola S."/>
        </authorList>
    </citation>
    <scope>NUCLEOTIDE SEQUENCE [LARGE SCALE GENOMIC DNA]</scope>
    <source>
        <strain evidence="2 3">ATCC 700010</strain>
    </source>
</reference>
<gene>
    <name evidence="2" type="ORF">AWC31_21845</name>
</gene>
<evidence type="ECO:0000313" key="3">
    <source>
        <dbReference type="Proteomes" id="UP000193964"/>
    </source>
</evidence>
<comment type="caution">
    <text evidence="2">The sequence shown here is derived from an EMBL/GenBank/DDBJ whole genome shotgun (WGS) entry which is preliminary data.</text>
</comment>
<accession>A0A1X2FDZ7</accession>
<feature type="compositionally biased region" description="Basic and acidic residues" evidence="1">
    <location>
        <begin position="61"/>
        <end position="75"/>
    </location>
</feature>
<protein>
    <submittedName>
        <fullName evidence="2">Uncharacterized protein</fullName>
    </submittedName>
</protein>
<dbReference type="Proteomes" id="UP000193964">
    <property type="component" value="Unassembled WGS sequence"/>
</dbReference>
<evidence type="ECO:0000256" key="1">
    <source>
        <dbReference type="SAM" id="MobiDB-lite"/>
    </source>
</evidence>
<organism evidence="2 3">
    <name type="scientific">Mycolicibacterium wolinskyi</name>
    <dbReference type="NCBI Taxonomy" id="59750"/>
    <lineage>
        <taxon>Bacteria</taxon>
        <taxon>Bacillati</taxon>
        <taxon>Actinomycetota</taxon>
        <taxon>Actinomycetes</taxon>
        <taxon>Mycobacteriales</taxon>
        <taxon>Mycobacteriaceae</taxon>
        <taxon>Mycolicibacterium</taxon>
    </lineage>
</organism>
<proteinExistence type="predicted"/>
<sequence>MASMAHRLAESRELLQEHGAVALPADRGPVVSAMPTAGPARIRDMFAEVLSADPMMWPPESRCDVGKSPGRDADGKVFQSASQAIL</sequence>
<feature type="region of interest" description="Disordered" evidence="1">
    <location>
        <begin position="60"/>
        <end position="86"/>
    </location>
</feature>